<protein>
    <submittedName>
        <fullName evidence="1">DUF2239 family protein</fullName>
    </submittedName>
</protein>
<evidence type="ECO:0000313" key="1">
    <source>
        <dbReference type="EMBL" id="MFB9991490.1"/>
    </source>
</evidence>
<proteinExistence type="predicted"/>
<keyword evidence="2" id="KW-1185">Reference proteome</keyword>
<dbReference type="Proteomes" id="UP001589733">
    <property type="component" value="Unassembled WGS sequence"/>
</dbReference>
<name>A0ABV6AXS4_9DEIO</name>
<dbReference type="RefSeq" id="WP_380006595.1">
    <property type="nucleotide sequence ID" value="NZ_JBHLYR010000016.1"/>
</dbReference>
<dbReference type="EMBL" id="JBHLYR010000016">
    <property type="protein sequence ID" value="MFB9991490.1"/>
    <property type="molecule type" value="Genomic_DNA"/>
</dbReference>
<comment type="caution">
    <text evidence="1">The sequence shown here is derived from an EMBL/GenBank/DDBJ whole genome shotgun (WGS) entry which is preliminary data.</text>
</comment>
<gene>
    <name evidence="1" type="ORF">ACFFLM_05845</name>
</gene>
<organism evidence="1 2">
    <name type="scientific">Deinococcus oregonensis</name>
    <dbReference type="NCBI Taxonomy" id="1805970"/>
    <lineage>
        <taxon>Bacteria</taxon>
        <taxon>Thermotogati</taxon>
        <taxon>Deinococcota</taxon>
        <taxon>Deinococci</taxon>
        <taxon>Deinococcales</taxon>
        <taxon>Deinococcaceae</taxon>
        <taxon>Deinococcus</taxon>
    </lineage>
</organism>
<dbReference type="InterPro" id="IPR018715">
    <property type="entry name" value="DUF2239"/>
</dbReference>
<evidence type="ECO:0000313" key="2">
    <source>
        <dbReference type="Proteomes" id="UP001589733"/>
    </source>
</evidence>
<dbReference type="Pfam" id="PF09998">
    <property type="entry name" value="DUF2239"/>
    <property type="match status" value="1"/>
</dbReference>
<reference evidence="1 2" key="1">
    <citation type="submission" date="2024-09" db="EMBL/GenBank/DDBJ databases">
        <authorList>
            <person name="Sun Q."/>
            <person name="Mori K."/>
        </authorList>
    </citation>
    <scope>NUCLEOTIDE SEQUENCE [LARGE SCALE GENOMIC DNA]</scope>
    <source>
        <strain evidence="1 2">JCM 13503</strain>
    </source>
</reference>
<accession>A0ABV6AXS4</accession>
<sequence>MSEPTYTALVDDHLLFHGTLPALLHSLKAHEDHHASMPVIFEDHTGLHIDFDLRGTLDEVLSRYTPTPESTERPKASASTREITLLPRHWSWLDEHGSASATLRRLVDTARLSNIEKQTATRATEAARHFITAMAGNRPQYEEALRALYASNEDSFTNQTRTWPKAIRDTALRLATPAFTFHAQNHAQKPA</sequence>